<dbReference type="SUPFAM" id="SSF51445">
    <property type="entry name" value="(Trans)glycosidases"/>
    <property type="match status" value="1"/>
</dbReference>
<dbReference type="Gene3D" id="3.20.20.80">
    <property type="entry name" value="Glycosidases"/>
    <property type="match status" value="2"/>
</dbReference>
<evidence type="ECO:0000256" key="3">
    <source>
        <dbReference type="PROSITE-ProRule" id="PRU10055"/>
    </source>
</evidence>
<reference evidence="4" key="2">
    <citation type="journal article" date="2021" name="PeerJ">
        <title>Extensive microbial diversity within the chicken gut microbiome revealed by metagenomics and culture.</title>
        <authorList>
            <person name="Gilroy R."/>
            <person name="Ravi A."/>
            <person name="Getino M."/>
            <person name="Pursley I."/>
            <person name="Horton D.L."/>
            <person name="Alikhan N.F."/>
            <person name="Baker D."/>
            <person name="Gharbi K."/>
            <person name="Hall N."/>
            <person name="Watson M."/>
            <person name="Adriaenssens E.M."/>
            <person name="Foster-Nyarko E."/>
            <person name="Jarju S."/>
            <person name="Secka A."/>
            <person name="Antonio M."/>
            <person name="Oren A."/>
            <person name="Chaudhuri R.R."/>
            <person name="La Ragione R."/>
            <person name="Hildebrand F."/>
            <person name="Pallen M.J."/>
        </authorList>
    </citation>
    <scope>NUCLEOTIDE SEQUENCE</scope>
    <source>
        <strain evidence="4">CHK178-757</strain>
    </source>
</reference>
<dbReference type="InterPro" id="IPR018120">
    <property type="entry name" value="Glyco_hydro_1_AS"/>
</dbReference>
<comment type="similarity">
    <text evidence="1">Belongs to the glycosyl hydrolase 1 family.</text>
</comment>
<dbReference type="GO" id="GO:0005975">
    <property type="term" value="P:carbohydrate metabolic process"/>
    <property type="evidence" value="ECO:0007669"/>
    <property type="project" value="InterPro"/>
</dbReference>
<evidence type="ECO:0000313" key="5">
    <source>
        <dbReference type="Proteomes" id="UP000823927"/>
    </source>
</evidence>
<feature type="active site" description="Nucleophile" evidence="3">
    <location>
        <position position="31"/>
    </location>
</feature>
<reference evidence="4" key="1">
    <citation type="submission" date="2020-10" db="EMBL/GenBank/DDBJ databases">
        <authorList>
            <person name="Gilroy R."/>
        </authorList>
    </citation>
    <scope>NUCLEOTIDE SEQUENCE</scope>
    <source>
        <strain evidence="4">CHK178-757</strain>
    </source>
</reference>
<dbReference type="InterPro" id="IPR017853">
    <property type="entry name" value="GH"/>
</dbReference>
<dbReference type="EMBL" id="DVIT01000002">
    <property type="protein sequence ID" value="HIS45978.1"/>
    <property type="molecule type" value="Genomic_DNA"/>
</dbReference>
<keyword evidence="2" id="KW-0378">Hydrolase</keyword>
<sequence length="103" mass="12031">MIQAILIDAQGLRITMHQLYDRYQKPLFIVENGLGAADTLNEDFSVDDDYRIAYLKAHIEEMKKRYGFIYVDKDNSGGGSLERYRKKSFEWYKRVIGSNGEEL</sequence>
<keyword evidence="2" id="KW-0326">Glycosidase</keyword>
<evidence type="ECO:0000313" key="4">
    <source>
        <dbReference type="EMBL" id="HIS45978.1"/>
    </source>
</evidence>
<dbReference type="GO" id="GO:0004553">
    <property type="term" value="F:hydrolase activity, hydrolyzing O-glycosyl compounds"/>
    <property type="evidence" value="ECO:0007669"/>
    <property type="project" value="InterPro"/>
</dbReference>
<proteinExistence type="inferred from homology"/>
<comment type="caution">
    <text evidence="4">The sequence shown here is derived from an EMBL/GenBank/DDBJ whole genome shotgun (WGS) entry which is preliminary data.</text>
</comment>
<accession>A0A9D1F1W6</accession>
<dbReference type="AlphaFoldDB" id="A0A9D1F1W6"/>
<dbReference type="InterPro" id="IPR001360">
    <property type="entry name" value="Glyco_hydro_1"/>
</dbReference>
<dbReference type="PROSITE" id="PS00572">
    <property type="entry name" value="GLYCOSYL_HYDROL_F1_1"/>
    <property type="match status" value="1"/>
</dbReference>
<gene>
    <name evidence="4" type="ORF">IAB46_00165</name>
</gene>
<dbReference type="Pfam" id="PF00232">
    <property type="entry name" value="Glyco_hydro_1"/>
    <property type="match status" value="1"/>
</dbReference>
<evidence type="ECO:0000256" key="1">
    <source>
        <dbReference type="ARBA" id="ARBA00010838"/>
    </source>
</evidence>
<dbReference type="Proteomes" id="UP000823927">
    <property type="component" value="Unassembled WGS sequence"/>
</dbReference>
<organism evidence="4 5">
    <name type="scientific">Candidatus Scybalocola faecigallinarum</name>
    <dbReference type="NCBI Taxonomy" id="2840941"/>
    <lineage>
        <taxon>Bacteria</taxon>
        <taxon>Bacillati</taxon>
        <taxon>Bacillota</taxon>
        <taxon>Clostridia</taxon>
        <taxon>Lachnospirales</taxon>
        <taxon>Lachnospiraceae</taxon>
        <taxon>Lachnospiraceae incertae sedis</taxon>
        <taxon>Candidatus Scybalocola (ex Gilroy et al. 2021)</taxon>
    </lineage>
</organism>
<evidence type="ECO:0000256" key="2">
    <source>
        <dbReference type="ARBA" id="ARBA00023295"/>
    </source>
</evidence>
<protein>
    <submittedName>
        <fullName evidence="4">Family 1 glycosylhydrolase</fullName>
    </submittedName>
</protein>
<name>A0A9D1F1W6_9FIRM</name>